<keyword evidence="4 6" id="KW-0727">SH2 domain</keyword>
<dbReference type="InterPro" id="IPR051184">
    <property type="entry name" value="Tyrosine-phos_adapter"/>
</dbReference>
<keyword evidence="7" id="KW-0067">ATP-binding</keyword>
<organism evidence="10 11">
    <name type="scientific">Goodea atripinnis</name>
    <dbReference type="NCBI Taxonomy" id="208336"/>
    <lineage>
        <taxon>Eukaryota</taxon>
        <taxon>Metazoa</taxon>
        <taxon>Chordata</taxon>
        <taxon>Craniata</taxon>
        <taxon>Vertebrata</taxon>
        <taxon>Euteleostomi</taxon>
        <taxon>Actinopterygii</taxon>
        <taxon>Neopterygii</taxon>
        <taxon>Teleostei</taxon>
        <taxon>Neoteleostei</taxon>
        <taxon>Acanthomorphata</taxon>
        <taxon>Ovalentaria</taxon>
        <taxon>Atherinomorphae</taxon>
        <taxon>Cyprinodontiformes</taxon>
        <taxon>Goodeidae</taxon>
        <taxon>Goodea</taxon>
    </lineage>
</organism>
<dbReference type="CDD" id="cd09933">
    <property type="entry name" value="SH2_Src_family"/>
    <property type="match status" value="1"/>
</dbReference>
<keyword evidence="2 7" id="KW-0808">Transferase</keyword>
<evidence type="ECO:0000256" key="1">
    <source>
        <dbReference type="ARBA" id="ARBA00022443"/>
    </source>
</evidence>
<protein>
    <recommendedName>
        <fullName evidence="7">Tyrosine-protein kinase</fullName>
        <ecNumber evidence="7">2.7.10.2</ecNumber>
    </recommendedName>
</protein>
<evidence type="ECO:0000259" key="9">
    <source>
        <dbReference type="PROSITE" id="PS50001"/>
    </source>
</evidence>
<dbReference type="SMART" id="SM00326">
    <property type="entry name" value="SH3"/>
    <property type="match status" value="1"/>
</dbReference>
<feature type="compositionally biased region" description="Basic and acidic residues" evidence="8">
    <location>
        <begin position="1"/>
        <end position="10"/>
    </location>
</feature>
<dbReference type="SMART" id="SM00252">
    <property type="entry name" value="SH2"/>
    <property type="match status" value="1"/>
</dbReference>
<dbReference type="EC" id="2.7.10.2" evidence="7"/>
<name>A0ABV0N1G6_9TELE</name>
<dbReference type="InterPro" id="IPR036860">
    <property type="entry name" value="SH2_dom_sf"/>
</dbReference>
<evidence type="ECO:0000313" key="10">
    <source>
        <dbReference type="EMBL" id="MEQ2165229.1"/>
    </source>
</evidence>
<dbReference type="PANTHER" id="PTHR19969">
    <property type="entry name" value="SH2-SH3 ADAPTOR PROTEIN-RELATED"/>
    <property type="match status" value="1"/>
</dbReference>
<dbReference type="SUPFAM" id="SSF55550">
    <property type="entry name" value="SH2 domain"/>
    <property type="match status" value="1"/>
</dbReference>
<dbReference type="InterPro" id="IPR036028">
    <property type="entry name" value="SH3-like_dom_sf"/>
</dbReference>
<comment type="similarity">
    <text evidence="7">Belongs to the protein kinase superfamily. Tyr protein kinase family.</text>
</comment>
<evidence type="ECO:0000256" key="6">
    <source>
        <dbReference type="PROSITE-ProRule" id="PRU00191"/>
    </source>
</evidence>
<evidence type="ECO:0000256" key="4">
    <source>
        <dbReference type="ARBA" id="ARBA00022999"/>
    </source>
</evidence>
<accession>A0ABV0N1G6</accession>
<evidence type="ECO:0000256" key="5">
    <source>
        <dbReference type="ARBA" id="ARBA00023288"/>
    </source>
</evidence>
<keyword evidence="5" id="KW-0449">Lipoprotein</keyword>
<dbReference type="Pfam" id="PF07714">
    <property type="entry name" value="PK_Tyr_Ser-Thr"/>
    <property type="match status" value="1"/>
</dbReference>
<dbReference type="Proteomes" id="UP001476798">
    <property type="component" value="Unassembled WGS sequence"/>
</dbReference>
<gene>
    <name evidence="10" type="ORF">GOODEAATRI_014779</name>
</gene>
<dbReference type="InterPro" id="IPR001452">
    <property type="entry name" value="SH3_domain"/>
</dbReference>
<dbReference type="EMBL" id="JAHRIO010021050">
    <property type="protein sequence ID" value="MEQ2165229.1"/>
    <property type="molecule type" value="Genomic_DNA"/>
</dbReference>
<evidence type="ECO:0000256" key="7">
    <source>
        <dbReference type="RuleBase" id="RU362096"/>
    </source>
</evidence>
<evidence type="ECO:0000256" key="2">
    <source>
        <dbReference type="ARBA" id="ARBA00022679"/>
    </source>
</evidence>
<keyword evidence="7" id="KW-0547">Nucleotide-binding</keyword>
<keyword evidence="1" id="KW-0728">SH3 domain</keyword>
<dbReference type="PRINTS" id="PR00452">
    <property type="entry name" value="SH3DOMAIN"/>
</dbReference>
<dbReference type="Gene3D" id="1.10.510.10">
    <property type="entry name" value="Transferase(Phosphotransferase) domain 1"/>
    <property type="match status" value="1"/>
</dbReference>
<dbReference type="InterPro" id="IPR001245">
    <property type="entry name" value="Ser-Thr/Tyr_kinase_cat_dom"/>
</dbReference>
<feature type="region of interest" description="Disordered" evidence="8">
    <location>
        <begin position="1"/>
        <end position="21"/>
    </location>
</feature>
<proteinExistence type="inferred from homology"/>
<dbReference type="SUPFAM" id="SSF50044">
    <property type="entry name" value="SH3-domain"/>
    <property type="match status" value="1"/>
</dbReference>
<dbReference type="PANTHER" id="PTHR19969:SF15">
    <property type="entry name" value="SRC-LIKE-ADAPTER 2 ISOFORM X1"/>
    <property type="match status" value="1"/>
</dbReference>
<comment type="caution">
    <text evidence="10">The sequence shown here is derived from an EMBL/GenBank/DDBJ whole genome shotgun (WGS) entry which is preliminary data.</text>
</comment>
<dbReference type="Gene3D" id="2.30.30.40">
    <property type="entry name" value="SH3 Domains"/>
    <property type="match status" value="1"/>
</dbReference>
<keyword evidence="3 7" id="KW-0418">Kinase</keyword>
<dbReference type="InterPro" id="IPR000980">
    <property type="entry name" value="SH2"/>
</dbReference>
<dbReference type="Gene3D" id="3.30.505.10">
    <property type="entry name" value="SH2 domain"/>
    <property type="match status" value="1"/>
</dbReference>
<dbReference type="PRINTS" id="PR00401">
    <property type="entry name" value="SH2DOMAIN"/>
</dbReference>
<dbReference type="Pfam" id="PF00017">
    <property type="entry name" value="SH2"/>
    <property type="match status" value="1"/>
</dbReference>
<dbReference type="SUPFAM" id="SSF56112">
    <property type="entry name" value="Protein kinase-like (PK-like)"/>
    <property type="match status" value="1"/>
</dbReference>
<comment type="catalytic activity">
    <reaction evidence="7">
        <text>L-tyrosyl-[protein] + ATP = O-phospho-L-tyrosyl-[protein] + ADP + H(+)</text>
        <dbReference type="Rhea" id="RHEA:10596"/>
        <dbReference type="Rhea" id="RHEA-COMP:10136"/>
        <dbReference type="Rhea" id="RHEA-COMP:20101"/>
        <dbReference type="ChEBI" id="CHEBI:15378"/>
        <dbReference type="ChEBI" id="CHEBI:30616"/>
        <dbReference type="ChEBI" id="CHEBI:46858"/>
        <dbReference type="ChEBI" id="CHEBI:61978"/>
        <dbReference type="ChEBI" id="CHEBI:456216"/>
        <dbReference type="EC" id="2.7.10.2"/>
    </reaction>
</comment>
<reference evidence="10 11" key="1">
    <citation type="submission" date="2021-06" db="EMBL/GenBank/DDBJ databases">
        <authorList>
            <person name="Palmer J.M."/>
        </authorList>
    </citation>
    <scope>NUCLEOTIDE SEQUENCE [LARGE SCALE GENOMIC DNA]</scope>
    <source>
        <strain evidence="10 11">GA_2019</strain>
        <tissue evidence="10">Muscle</tissue>
    </source>
</reference>
<keyword evidence="7" id="KW-0829">Tyrosine-protein kinase</keyword>
<feature type="domain" description="SH2" evidence="9">
    <location>
        <begin position="129"/>
        <end position="212"/>
    </location>
</feature>
<evidence type="ECO:0000256" key="3">
    <source>
        <dbReference type="ARBA" id="ARBA00022777"/>
    </source>
</evidence>
<keyword evidence="11" id="KW-1185">Reference proteome</keyword>
<evidence type="ECO:0000313" key="11">
    <source>
        <dbReference type="Proteomes" id="UP001476798"/>
    </source>
</evidence>
<dbReference type="PROSITE" id="PS50001">
    <property type="entry name" value="SH2"/>
    <property type="match status" value="1"/>
</dbReference>
<sequence length="344" mass="38162">MGCVRSKEAKGPALKYQPDNSNVVPVSGHLGHYGPEPTVMGHSPVMKTQNNSYNSHPAALTPFGGVTSAMTPFGGASTSFTSVTVNNPFPAVITGGVTFFVALYDYEARTSDDLSFRKGDRFQIINNTWYFGKLSRKDTERLLLLPGNQRGTFLVRESETTKGAYSLSLRDWDDVKGDNVKHYKIRKLDCGGYYITTRAQFDTLQKLVKHYTAAPHHVDSLAHILIKADSCCWFFVIFPALLKLFTVSPSEPQLLGYLCCHPDSTQHAECILSFNLVEDLRAANILVADNLVCKIADFGLARLIEDNEYTARQGAYSNLRAARALKHMAADTFKRPFKIIAHKA</sequence>
<dbReference type="InterPro" id="IPR011009">
    <property type="entry name" value="Kinase-like_dom_sf"/>
</dbReference>
<evidence type="ECO:0000256" key="8">
    <source>
        <dbReference type="SAM" id="MobiDB-lite"/>
    </source>
</evidence>